<name>A0A0B0PEE9_GOSAR</name>
<gene>
    <name evidence="1" type="ORF">F383_08444</name>
</gene>
<proteinExistence type="predicted"/>
<protein>
    <submittedName>
        <fullName evidence="1">Uncharacterized protein</fullName>
    </submittedName>
</protein>
<sequence length="23" mass="2670">MRGLFCKMVESLGFSHESIHVDF</sequence>
<dbReference type="AlphaFoldDB" id="A0A0B0PEE9"/>
<evidence type="ECO:0000313" key="1">
    <source>
        <dbReference type="EMBL" id="KHG23307.1"/>
    </source>
</evidence>
<evidence type="ECO:0000313" key="2">
    <source>
        <dbReference type="Proteomes" id="UP000032142"/>
    </source>
</evidence>
<dbReference type="EMBL" id="KN424555">
    <property type="protein sequence ID" value="KHG23307.1"/>
    <property type="molecule type" value="Genomic_DNA"/>
</dbReference>
<organism evidence="1 2">
    <name type="scientific">Gossypium arboreum</name>
    <name type="common">Tree cotton</name>
    <name type="synonym">Gossypium nanking</name>
    <dbReference type="NCBI Taxonomy" id="29729"/>
    <lineage>
        <taxon>Eukaryota</taxon>
        <taxon>Viridiplantae</taxon>
        <taxon>Streptophyta</taxon>
        <taxon>Embryophyta</taxon>
        <taxon>Tracheophyta</taxon>
        <taxon>Spermatophyta</taxon>
        <taxon>Magnoliopsida</taxon>
        <taxon>eudicotyledons</taxon>
        <taxon>Gunneridae</taxon>
        <taxon>Pentapetalae</taxon>
        <taxon>rosids</taxon>
        <taxon>malvids</taxon>
        <taxon>Malvales</taxon>
        <taxon>Malvaceae</taxon>
        <taxon>Malvoideae</taxon>
        <taxon>Gossypium</taxon>
    </lineage>
</organism>
<reference evidence="2" key="1">
    <citation type="submission" date="2014-09" db="EMBL/GenBank/DDBJ databases">
        <authorList>
            <person name="Mudge J."/>
            <person name="Ramaraj T."/>
            <person name="Lindquist I.E."/>
            <person name="Bharti A.K."/>
            <person name="Sundararajan A."/>
            <person name="Cameron C.T."/>
            <person name="Woodward J.E."/>
            <person name="May G.D."/>
            <person name="Brubaker C."/>
            <person name="Broadhvest J."/>
            <person name="Wilkins T.A."/>
        </authorList>
    </citation>
    <scope>NUCLEOTIDE SEQUENCE</scope>
    <source>
        <strain evidence="2">cv. AKA8401</strain>
    </source>
</reference>
<keyword evidence="2" id="KW-1185">Reference proteome</keyword>
<dbReference type="Proteomes" id="UP000032142">
    <property type="component" value="Unassembled WGS sequence"/>
</dbReference>
<accession>A0A0B0PEE9</accession>